<reference evidence="1 2" key="1">
    <citation type="submission" date="2019-01" db="EMBL/GenBank/DDBJ databases">
        <title>A draft genome assembly of the solar-powered sea slug Elysia chlorotica.</title>
        <authorList>
            <person name="Cai H."/>
            <person name="Li Q."/>
            <person name="Fang X."/>
            <person name="Li J."/>
            <person name="Curtis N.E."/>
            <person name="Altenburger A."/>
            <person name="Shibata T."/>
            <person name="Feng M."/>
            <person name="Maeda T."/>
            <person name="Schwartz J.A."/>
            <person name="Shigenobu S."/>
            <person name="Lundholm N."/>
            <person name="Nishiyama T."/>
            <person name="Yang H."/>
            <person name="Hasebe M."/>
            <person name="Li S."/>
            <person name="Pierce S.K."/>
            <person name="Wang J."/>
        </authorList>
    </citation>
    <scope>NUCLEOTIDE SEQUENCE [LARGE SCALE GENOMIC DNA]</scope>
    <source>
        <strain evidence="1">EC2010</strain>
        <tissue evidence="1">Whole organism of an adult</tissue>
    </source>
</reference>
<accession>A0A3S1B8Q3</accession>
<gene>
    <name evidence="1" type="ORF">EGW08_017454</name>
</gene>
<name>A0A3S1B8Q3_ELYCH</name>
<dbReference type="EMBL" id="RQTK01000800">
    <property type="protein sequence ID" value="RUS74787.1"/>
    <property type="molecule type" value="Genomic_DNA"/>
</dbReference>
<proteinExistence type="predicted"/>
<sequence length="292" mass="32911">MLRKLNEQLFSGGSMMREERNLRLRSVKRLAGASPAFRAAQLVQACGTRDIAWTMAQGVSIGVQSNFSPRPLEPTSDPQAVCLRGVFMLSRTAVGRRACSGTMARLMVASMKTLFPRLVAWVPSRKPRAHGSTPTPVDRLKWTNTEQRAAPAFGLARSQQHRPREQLYRFLIVCHLHREGKVQHVWAYLYARGAPGGAVRPLLYGHTHRGERLRLGRAGARAHTTDNYNTESVTRPWARWWRALSSLGSYPGYSPDWKQLACIAICTPEFSSIVRSTTKVFKFTTFNWEKTS</sequence>
<keyword evidence="2" id="KW-1185">Reference proteome</keyword>
<dbReference type="AlphaFoldDB" id="A0A3S1B8Q3"/>
<dbReference type="Proteomes" id="UP000271974">
    <property type="component" value="Unassembled WGS sequence"/>
</dbReference>
<evidence type="ECO:0000313" key="1">
    <source>
        <dbReference type="EMBL" id="RUS74787.1"/>
    </source>
</evidence>
<evidence type="ECO:0000313" key="2">
    <source>
        <dbReference type="Proteomes" id="UP000271974"/>
    </source>
</evidence>
<comment type="caution">
    <text evidence="1">The sequence shown here is derived from an EMBL/GenBank/DDBJ whole genome shotgun (WGS) entry which is preliminary data.</text>
</comment>
<protein>
    <submittedName>
        <fullName evidence="1">Uncharacterized protein</fullName>
    </submittedName>
</protein>
<organism evidence="1 2">
    <name type="scientific">Elysia chlorotica</name>
    <name type="common">Eastern emerald elysia</name>
    <name type="synonym">Sea slug</name>
    <dbReference type="NCBI Taxonomy" id="188477"/>
    <lineage>
        <taxon>Eukaryota</taxon>
        <taxon>Metazoa</taxon>
        <taxon>Spiralia</taxon>
        <taxon>Lophotrochozoa</taxon>
        <taxon>Mollusca</taxon>
        <taxon>Gastropoda</taxon>
        <taxon>Heterobranchia</taxon>
        <taxon>Euthyneura</taxon>
        <taxon>Panpulmonata</taxon>
        <taxon>Sacoglossa</taxon>
        <taxon>Placobranchoidea</taxon>
        <taxon>Plakobranchidae</taxon>
        <taxon>Elysia</taxon>
    </lineage>
</organism>